<reference evidence="9" key="2">
    <citation type="submission" date="2020-10" db="UniProtKB">
        <authorList>
            <consortium name="WormBaseParasite"/>
        </authorList>
    </citation>
    <scope>IDENTIFICATION</scope>
</reference>
<sequence>MVTEDEFKTVSSLVTLGVTVFSVLVSCPLYILVIVLVYRRRRSPPFDSHFFTIFIALGVFDLLSYGAYLIKKLPYFGVDWSLLRPYNEGHVTLNIIYFFIWMFAFAQFQLTILISFNRFASIVLRGFYSKYWTHRLTGFIFIGIIFCSACIATPVFFVPIVVTSKETVLNVSAID</sequence>
<feature type="transmembrane region" description="Helical" evidence="6">
    <location>
        <begin position="136"/>
        <end position="162"/>
    </location>
</feature>
<comment type="subcellular location">
    <subcellularLocation>
        <location evidence="1">Membrane</location>
        <topology evidence="1">Multi-pass membrane protein</topology>
    </subcellularLocation>
</comment>
<dbReference type="PANTHER" id="PTHR31627">
    <property type="entry name" value="SERPENTINE RECEPTOR CLASS GAMMA-RELATED"/>
    <property type="match status" value="1"/>
</dbReference>
<evidence type="ECO:0000256" key="2">
    <source>
        <dbReference type="ARBA" id="ARBA00005692"/>
    </source>
</evidence>
<evidence type="ECO:0000256" key="1">
    <source>
        <dbReference type="ARBA" id="ARBA00004141"/>
    </source>
</evidence>
<dbReference type="InterPro" id="IPR051119">
    <property type="entry name" value="Nematode_SR-like"/>
</dbReference>
<reference evidence="8" key="1">
    <citation type="journal article" date="2013" name="Genetics">
        <title>The draft genome and transcriptome of Panagrellus redivivus are shaped by the harsh demands of a free-living lifestyle.</title>
        <authorList>
            <person name="Srinivasan J."/>
            <person name="Dillman A.R."/>
            <person name="Macchietto M.G."/>
            <person name="Heikkinen L."/>
            <person name="Lakso M."/>
            <person name="Fracchia K.M."/>
            <person name="Antoshechkin I."/>
            <person name="Mortazavi A."/>
            <person name="Wong G."/>
            <person name="Sternberg P.W."/>
        </authorList>
    </citation>
    <scope>NUCLEOTIDE SEQUENCE [LARGE SCALE GENOMIC DNA]</scope>
    <source>
        <strain evidence="8">MT8872</strain>
    </source>
</reference>
<evidence type="ECO:0000256" key="5">
    <source>
        <dbReference type="ARBA" id="ARBA00023136"/>
    </source>
</evidence>
<dbReference type="AlphaFoldDB" id="A0A7E4ZVF4"/>
<evidence type="ECO:0000256" key="4">
    <source>
        <dbReference type="ARBA" id="ARBA00022989"/>
    </source>
</evidence>
<dbReference type="Proteomes" id="UP000492821">
    <property type="component" value="Unassembled WGS sequence"/>
</dbReference>
<comment type="caution">
    <text evidence="6">Lacks conserved residue(s) required for the propagation of feature annotation.</text>
</comment>
<protein>
    <recommendedName>
        <fullName evidence="6">Serpentine receptor class gamma</fullName>
    </recommendedName>
</protein>
<dbReference type="Gene3D" id="1.20.1070.10">
    <property type="entry name" value="Rhodopsin 7-helix transmembrane proteins"/>
    <property type="match status" value="1"/>
</dbReference>
<keyword evidence="4 6" id="KW-1133">Transmembrane helix</keyword>
<dbReference type="InterPro" id="IPR000609">
    <property type="entry name" value="7TM_GPCR_serpentine_rcpt_Srg"/>
</dbReference>
<feature type="domain" description="G-protein coupled receptors family 1 profile" evidence="7">
    <location>
        <begin position="29"/>
        <end position="175"/>
    </location>
</feature>
<evidence type="ECO:0000256" key="3">
    <source>
        <dbReference type="ARBA" id="ARBA00022692"/>
    </source>
</evidence>
<dbReference type="GO" id="GO:0007606">
    <property type="term" value="P:sensory perception of chemical stimulus"/>
    <property type="evidence" value="ECO:0007669"/>
    <property type="project" value="UniProtKB-UniRule"/>
</dbReference>
<proteinExistence type="inferred from homology"/>
<accession>A0A7E4ZVF4</accession>
<dbReference type="PROSITE" id="PS50262">
    <property type="entry name" value="G_PROTEIN_RECEP_F1_2"/>
    <property type="match status" value="1"/>
</dbReference>
<evidence type="ECO:0000313" key="8">
    <source>
        <dbReference type="Proteomes" id="UP000492821"/>
    </source>
</evidence>
<evidence type="ECO:0000259" key="7">
    <source>
        <dbReference type="PROSITE" id="PS50262"/>
    </source>
</evidence>
<dbReference type="GO" id="GO:0016020">
    <property type="term" value="C:membrane"/>
    <property type="evidence" value="ECO:0007669"/>
    <property type="project" value="UniProtKB-SubCell"/>
</dbReference>
<feature type="transmembrane region" description="Helical" evidence="6">
    <location>
        <begin position="50"/>
        <end position="70"/>
    </location>
</feature>
<dbReference type="WBParaSite" id="Pan_g19634.t1">
    <property type="protein sequence ID" value="Pan_g19634.t1"/>
    <property type="gene ID" value="Pan_g19634"/>
</dbReference>
<evidence type="ECO:0000313" key="9">
    <source>
        <dbReference type="WBParaSite" id="Pan_g19634.t1"/>
    </source>
</evidence>
<comment type="similarity">
    <text evidence="2 6">Belongs to the nematode receptor-like protein srg family.</text>
</comment>
<dbReference type="SUPFAM" id="SSF81321">
    <property type="entry name" value="Family A G protein-coupled receptor-like"/>
    <property type="match status" value="1"/>
</dbReference>
<dbReference type="PANTHER" id="PTHR31627:SF42">
    <property type="entry name" value="G_PROTEIN_RECEP_F1_2 DOMAIN-CONTAINING PROTEIN-RELATED"/>
    <property type="match status" value="1"/>
</dbReference>
<keyword evidence="3 6" id="KW-0812">Transmembrane</keyword>
<name>A0A7E4ZVF4_PANRE</name>
<keyword evidence="8" id="KW-1185">Reference proteome</keyword>
<keyword evidence="5 6" id="KW-0472">Membrane</keyword>
<dbReference type="Pfam" id="PF02118">
    <property type="entry name" value="Srg"/>
    <property type="match status" value="1"/>
</dbReference>
<evidence type="ECO:0000256" key="6">
    <source>
        <dbReference type="RuleBase" id="RU280813"/>
    </source>
</evidence>
<feature type="transmembrane region" description="Helical" evidence="6">
    <location>
        <begin position="12"/>
        <end position="38"/>
    </location>
</feature>
<feature type="transmembrane region" description="Helical" evidence="6">
    <location>
        <begin position="90"/>
        <end position="116"/>
    </location>
</feature>
<dbReference type="InterPro" id="IPR017452">
    <property type="entry name" value="GPCR_Rhodpsn_7TM"/>
</dbReference>
<dbReference type="GO" id="GO:0004888">
    <property type="term" value="F:transmembrane signaling receptor activity"/>
    <property type="evidence" value="ECO:0007669"/>
    <property type="project" value="InterPro"/>
</dbReference>
<organism evidence="8 9">
    <name type="scientific">Panagrellus redivivus</name>
    <name type="common">Microworm</name>
    <dbReference type="NCBI Taxonomy" id="6233"/>
    <lineage>
        <taxon>Eukaryota</taxon>
        <taxon>Metazoa</taxon>
        <taxon>Ecdysozoa</taxon>
        <taxon>Nematoda</taxon>
        <taxon>Chromadorea</taxon>
        <taxon>Rhabditida</taxon>
        <taxon>Tylenchina</taxon>
        <taxon>Panagrolaimomorpha</taxon>
        <taxon>Panagrolaimoidea</taxon>
        <taxon>Panagrolaimidae</taxon>
        <taxon>Panagrellus</taxon>
    </lineage>
</organism>